<dbReference type="Proteomes" id="UP000002059">
    <property type="component" value="Partially assembled WGS sequence"/>
</dbReference>
<dbReference type="SUPFAM" id="SSF89796">
    <property type="entry name" value="CoA-transferase family III (CaiB/BaiF)"/>
    <property type="match status" value="1"/>
</dbReference>
<dbReference type="STRING" id="502779.A0A0A2VM32"/>
<gene>
    <name evidence="1" type="ORF">PAAG_11320</name>
</gene>
<name>A0A0A2VM32_PARBA</name>
<dbReference type="EMBL" id="KN293994">
    <property type="protein sequence ID" value="KGQ01929.1"/>
    <property type="molecule type" value="Genomic_DNA"/>
</dbReference>
<dbReference type="OrthoDB" id="4203663at2759"/>
<accession>A0A0A2VM32</accession>
<dbReference type="VEuPathDB" id="FungiDB:PAAG_11320"/>
<proteinExistence type="predicted"/>
<dbReference type="KEGG" id="pbl:PAAG_11320"/>
<evidence type="ECO:0000313" key="2">
    <source>
        <dbReference type="Proteomes" id="UP000002059"/>
    </source>
</evidence>
<dbReference type="InterPro" id="IPR023606">
    <property type="entry name" value="CoA-Trfase_III_dom_1_sf"/>
</dbReference>
<dbReference type="PANTHER" id="PTHR48229:SF2">
    <property type="entry name" value="CAIB_BAIF FAMILY PROTEIN"/>
    <property type="match status" value="1"/>
</dbReference>
<dbReference type="PANTHER" id="PTHR48229">
    <property type="entry name" value="CAIB/BAIF FAMILY ENZYME (AFU_ORTHOLOGUE AFUA_1G05360)-RELATED"/>
    <property type="match status" value="1"/>
</dbReference>
<dbReference type="InterPro" id="IPR052985">
    <property type="entry name" value="CoA-trans_III_biosynth/detox"/>
</dbReference>
<dbReference type="HOGENOM" id="CLU_2038755_0_0_1"/>
<dbReference type="RefSeq" id="XP_015703412.1">
    <property type="nucleotide sequence ID" value="XM_015846990.1"/>
</dbReference>
<evidence type="ECO:0000313" key="1">
    <source>
        <dbReference type="EMBL" id="KGQ01929.1"/>
    </source>
</evidence>
<protein>
    <submittedName>
        <fullName evidence="1">Uncharacterized protein</fullName>
    </submittedName>
</protein>
<organism evidence="1 2">
    <name type="scientific">Paracoccidioides lutzii (strain ATCC MYA-826 / Pb01)</name>
    <name type="common">Paracoccidioides brasiliensis</name>
    <dbReference type="NCBI Taxonomy" id="502779"/>
    <lineage>
        <taxon>Eukaryota</taxon>
        <taxon>Fungi</taxon>
        <taxon>Dikarya</taxon>
        <taxon>Ascomycota</taxon>
        <taxon>Pezizomycotina</taxon>
        <taxon>Eurotiomycetes</taxon>
        <taxon>Eurotiomycetidae</taxon>
        <taxon>Onygenales</taxon>
        <taxon>Ajellomycetaceae</taxon>
        <taxon>Paracoccidioides</taxon>
    </lineage>
</organism>
<dbReference type="Gene3D" id="3.40.50.10540">
    <property type="entry name" value="Crotonobetainyl-coa:carnitine coa-transferase, domain 1"/>
    <property type="match status" value="1"/>
</dbReference>
<keyword evidence="2" id="KW-1185">Reference proteome</keyword>
<dbReference type="GeneID" id="9099908"/>
<sequence>MRALILEADIVVQVFVQVYRPGVHDEYGLGLEDILDLCKDRNRVVIYVREISYGWYGPCSGRSGWQPISDAPTEGSEHAETNSGTELFKQDVFKDRESQCIGKVIHVVKQVLQLPDGKVEL</sequence>
<reference evidence="1 2" key="1">
    <citation type="journal article" date="2011" name="PLoS Genet.">
        <title>Comparative genomic analysis of human fungal pathogens causing paracoccidioidomycosis.</title>
        <authorList>
            <person name="Desjardins C.A."/>
            <person name="Champion M.D."/>
            <person name="Holder J.W."/>
            <person name="Muszewska A."/>
            <person name="Goldberg J."/>
            <person name="Bailao A.M."/>
            <person name="Brigido M.M."/>
            <person name="Ferreira M.E."/>
            <person name="Garcia A.M."/>
            <person name="Grynberg M."/>
            <person name="Gujja S."/>
            <person name="Heiman D.I."/>
            <person name="Henn M.R."/>
            <person name="Kodira C.D."/>
            <person name="Leon-Narvaez H."/>
            <person name="Longo L.V."/>
            <person name="Ma L.J."/>
            <person name="Malavazi I."/>
            <person name="Matsuo A.L."/>
            <person name="Morais F.V."/>
            <person name="Pereira M."/>
            <person name="Rodriguez-Brito S."/>
            <person name="Sakthikumar S."/>
            <person name="Salem-Izacc S.M."/>
            <person name="Sykes S.M."/>
            <person name="Teixeira M.M."/>
            <person name="Vallejo M.C."/>
            <person name="Walter M.E."/>
            <person name="Yandava C."/>
            <person name="Young S."/>
            <person name="Zeng Q."/>
            <person name="Zucker J."/>
            <person name="Felipe M.S."/>
            <person name="Goldman G.H."/>
            <person name="Haas B.J."/>
            <person name="McEwen J.G."/>
            <person name="Nino-Vega G."/>
            <person name="Puccia R."/>
            <person name="San-Blas G."/>
            <person name="Soares C.M."/>
            <person name="Birren B.W."/>
            <person name="Cuomo C.A."/>
        </authorList>
    </citation>
    <scope>NUCLEOTIDE SEQUENCE [LARGE SCALE GENOMIC DNA]</scope>
    <source>
        <strain evidence="2">ATCC MYA-826 / Pb01</strain>
    </source>
</reference>
<dbReference type="AlphaFoldDB" id="A0A0A2VM32"/>